<keyword evidence="4" id="KW-1185">Reference proteome</keyword>
<organism evidence="3 4">
    <name type="scientific">Methylobacterium crusticola</name>
    <dbReference type="NCBI Taxonomy" id="1697972"/>
    <lineage>
        <taxon>Bacteria</taxon>
        <taxon>Pseudomonadati</taxon>
        <taxon>Pseudomonadota</taxon>
        <taxon>Alphaproteobacteria</taxon>
        <taxon>Hyphomicrobiales</taxon>
        <taxon>Methylobacteriaceae</taxon>
        <taxon>Methylobacterium</taxon>
    </lineage>
</organism>
<evidence type="ECO:0000313" key="3">
    <source>
        <dbReference type="EMBL" id="GJD48062.1"/>
    </source>
</evidence>
<dbReference type="Proteomes" id="UP001055167">
    <property type="component" value="Unassembled WGS sequence"/>
</dbReference>
<keyword evidence="2" id="KW-1133">Transmembrane helix</keyword>
<accession>A0ABQ4QS91</accession>
<dbReference type="RefSeq" id="WP_203236376.1">
    <property type="nucleotide sequence ID" value="NZ_BPQH01000002.1"/>
</dbReference>
<comment type="caution">
    <text evidence="3">The sequence shown here is derived from an EMBL/GenBank/DDBJ whole genome shotgun (WGS) entry which is preliminary data.</text>
</comment>
<dbReference type="EMBL" id="BPQH01000002">
    <property type="protein sequence ID" value="GJD48062.1"/>
    <property type="molecule type" value="Genomic_DNA"/>
</dbReference>
<evidence type="ECO:0000313" key="4">
    <source>
        <dbReference type="Proteomes" id="UP001055167"/>
    </source>
</evidence>
<evidence type="ECO:0000256" key="2">
    <source>
        <dbReference type="SAM" id="Phobius"/>
    </source>
</evidence>
<name>A0ABQ4QS91_9HYPH</name>
<keyword evidence="2" id="KW-0472">Membrane</keyword>
<proteinExistence type="predicted"/>
<evidence type="ECO:0000256" key="1">
    <source>
        <dbReference type="SAM" id="MobiDB-lite"/>
    </source>
</evidence>
<feature type="region of interest" description="Disordered" evidence="1">
    <location>
        <begin position="81"/>
        <end position="102"/>
    </location>
</feature>
<reference evidence="3" key="2">
    <citation type="submission" date="2021-08" db="EMBL/GenBank/DDBJ databases">
        <authorList>
            <person name="Tani A."/>
            <person name="Ola A."/>
            <person name="Ogura Y."/>
            <person name="Katsura K."/>
            <person name="Hayashi T."/>
        </authorList>
    </citation>
    <scope>NUCLEOTIDE SEQUENCE</scope>
    <source>
        <strain evidence="3">KCTC 52305</strain>
    </source>
</reference>
<keyword evidence="2" id="KW-0812">Transmembrane</keyword>
<sequence>MLFVAATAIGGGIVTGLLMLPQGAAWAALAAPFGGSASALVAALVLYARRGAGWRARDERDEATDAMVSALRRLAAEGRQAEAATAAAPPLADGAPPRRGAA</sequence>
<reference evidence="3" key="1">
    <citation type="journal article" date="2021" name="Front. Microbiol.">
        <title>Comprehensive Comparative Genomics and Phenotyping of Methylobacterium Species.</title>
        <authorList>
            <person name="Alessa O."/>
            <person name="Ogura Y."/>
            <person name="Fujitani Y."/>
            <person name="Takami H."/>
            <person name="Hayashi T."/>
            <person name="Sahin N."/>
            <person name="Tani A."/>
        </authorList>
    </citation>
    <scope>NUCLEOTIDE SEQUENCE</scope>
    <source>
        <strain evidence="3">KCTC 52305</strain>
    </source>
</reference>
<protein>
    <submittedName>
        <fullName evidence="3">Uncharacterized protein</fullName>
    </submittedName>
</protein>
<feature type="transmembrane region" description="Helical" evidence="2">
    <location>
        <begin position="24"/>
        <end position="47"/>
    </location>
</feature>
<gene>
    <name evidence="3" type="ORF">OPKNFCMD_0778</name>
</gene>